<accession>A0A6L5X2Y3</accession>
<sequence>MKKEDFIFHLEYREQIDMLSTEQKGELLDALCDYAQTGEVQVELDPLTKMCFSIIRQRMDRDTENYEKKCERLRANGSKGGRPSKTEEEKPNGFSENQMVSDENQKNQMGVDPDPDPDPEPDKEQTQGTRATHPKTDQIDYKAVIDSFNQICTSLPKVDTFSESRKKAIRSMLRTRSPDELKELFVRTQASPFLRGENDTGWTASFDWIMTETNAAKVMEGNYDQKTPKPRRKPGQFNDYSHEQVDWNAISRRIRAQDRTKETEEAGSG</sequence>
<dbReference type="AlphaFoldDB" id="A0A6L5X2Y3"/>
<feature type="domain" description="DUF6291" evidence="2">
    <location>
        <begin position="6"/>
        <end position="84"/>
    </location>
</feature>
<feature type="region of interest" description="Disordered" evidence="1">
    <location>
        <begin position="66"/>
        <end position="135"/>
    </location>
</feature>
<dbReference type="EMBL" id="VULZ01000001">
    <property type="protein sequence ID" value="MSS13678.1"/>
    <property type="molecule type" value="Genomic_DNA"/>
</dbReference>
<evidence type="ECO:0000256" key="1">
    <source>
        <dbReference type="SAM" id="MobiDB-lite"/>
    </source>
</evidence>
<keyword evidence="4" id="KW-1185">Reference proteome</keyword>
<dbReference type="Proteomes" id="UP000481852">
    <property type="component" value="Unassembled WGS sequence"/>
</dbReference>
<evidence type="ECO:0000313" key="4">
    <source>
        <dbReference type="Proteomes" id="UP000481852"/>
    </source>
</evidence>
<dbReference type="InterPro" id="IPR046258">
    <property type="entry name" value="DUF6291"/>
</dbReference>
<dbReference type="Pfam" id="PF19808">
    <property type="entry name" value="DUF6291"/>
    <property type="match status" value="1"/>
</dbReference>
<name>A0A6L5X2Y3_9FIRM</name>
<comment type="caution">
    <text evidence="3">The sequence shown here is derived from an EMBL/GenBank/DDBJ whole genome shotgun (WGS) entry which is preliminary data.</text>
</comment>
<reference evidence="3 4" key="1">
    <citation type="submission" date="2019-08" db="EMBL/GenBank/DDBJ databases">
        <title>In-depth cultivation of the pig gut microbiome towards novel bacterial diversity and tailored functional studies.</title>
        <authorList>
            <person name="Wylensek D."/>
            <person name="Hitch T.C.A."/>
            <person name="Clavel T."/>
        </authorList>
    </citation>
    <scope>NUCLEOTIDE SEQUENCE [LARGE SCALE GENOMIC DNA]</scope>
    <source>
        <strain evidence="3 4">Oil+RF-744-WCA-WT-11</strain>
    </source>
</reference>
<organism evidence="3 4">
    <name type="scientific">Porcincola intestinalis</name>
    <dbReference type="NCBI Taxonomy" id="2606632"/>
    <lineage>
        <taxon>Bacteria</taxon>
        <taxon>Bacillati</taxon>
        <taxon>Bacillota</taxon>
        <taxon>Clostridia</taxon>
        <taxon>Lachnospirales</taxon>
        <taxon>Lachnospiraceae</taxon>
        <taxon>Porcincola</taxon>
    </lineage>
</organism>
<evidence type="ECO:0000313" key="3">
    <source>
        <dbReference type="EMBL" id="MSS13678.1"/>
    </source>
</evidence>
<feature type="compositionally biased region" description="Polar residues" evidence="1">
    <location>
        <begin position="94"/>
        <end position="108"/>
    </location>
</feature>
<dbReference type="RefSeq" id="WP_154521963.1">
    <property type="nucleotide sequence ID" value="NZ_VULZ01000001.1"/>
</dbReference>
<protein>
    <recommendedName>
        <fullName evidence="2">DUF6291 domain-containing protein</fullName>
    </recommendedName>
</protein>
<gene>
    <name evidence="3" type="ORF">FYJ35_01195</name>
</gene>
<proteinExistence type="predicted"/>
<evidence type="ECO:0000259" key="2">
    <source>
        <dbReference type="Pfam" id="PF19808"/>
    </source>
</evidence>
<feature type="region of interest" description="Disordered" evidence="1">
    <location>
        <begin position="220"/>
        <end position="242"/>
    </location>
</feature>